<sequence length="194" mass="21175">MENKVNIFCKLAFTTSLLLAITAYANQVQENLSLTNGVLHSEVTANLKKQLVISSALVDDFIGTSLEIDGVNFDNGDYLLVTLGKKQLTVISDDSEYIEAELPPDIEPGFYVLTVSTGPNAMIQFDAHGVIIGEIDEDDDGESVVDEVVCNAGDCTDEFFKTCNMVFRWNGPCLLIGKKAKQSGIKYLCTCCNK</sequence>
<dbReference type="InterPro" id="IPR014756">
    <property type="entry name" value="Ig_E-set"/>
</dbReference>
<name>A0A0A6P2J2_9GAMM</name>
<accession>A0A0A6P2J2</accession>
<dbReference type="SUPFAM" id="SSF81296">
    <property type="entry name" value="E set domains"/>
    <property type="match status" value="1"/>
</dbReference>
<dbReference type="AlphaFoldDB" id="A0A0A6P2J2"/>
<feature type="domain" description="IPT/TIG" evidence="2">
    <location>
        <begin position="63"/>
        <end position="120"/>
    </location>
</feature>
<dbReference type="InterPro" id="IPR002909">
    <property type="entry name" value="IPT_dom"/>
</dbReference>
<feature type="signal peptide" evidence="1">
    <location>
        <begin position="1"/>
        <end position="25"/>
    </location>
</feature>
<keyword evidence="4" id="KW-1185">Reference proteome</keyword>
<proteinExistence type="predicted"/>
<dbReference type="EMBL" id="LUTY01001599">
    <property type="protein sequence ID" value="OAD21478.1"/>
    <property type="molecule type" value="Genomic_DNA"/>
</dbReference>
<reference evidence="3 4" key="1">
    <citation type="submission" date="2016-05" db="EMBL/GenBank/DDBJ databases">
        <title>Single-cell genome of chain-forming Candidatus Thiomargarita nelsonii and comparison to other large sulfur-oxidizing bacteria.</title>
        <authorList>
            <person name="Winkel M."/>
            <person name="Salman V."/>
            <person name="Woyke T."/>
            <person name="Schulz-Vogt H."/>
            <person name="Richter M."/>
            <person name="Flood B."/>
            <person name="Bailey J."/>
            <person name="Amann R."/>
            <person name="Mussmann M."/>
        </authorList>
    </citation>
    <scope>NUCLEOTIDE SEQUENCE [LARGE SCALE GENOMIC DNA]</scope>
    <source>
        <strain evidence="3 4">THI036</strain>
    </source>
</reference>
<evidence type="ECO:0000256" key="1">
    <source>
        <dbReference type="SAM" id="SignalP"/>
    </source>
</evidence>
<feature type="chain" id="PRO_5009381625" evidence="1">
    <location>
        <begin position="26"/>
        <end position="194"/>
    </location>
</feature>
<protein>
    <submittedName>
        <fullName evidence="3">Secreted protein</fullName>
    </submittedName>
</protein>
<dbReference type="Pfam" id="PF01833">
    <property type="entry name" value="TIG"/>
    <property type="match status" value="1"/>
</dbReference>
<evidence type="ECO:0000259" key="2">
    <source>
        <dbReference type="Pfam" id="PF01833"/>
    </source>
</evidence>
<dbReference type="Proteomes" id="UP000076962">
    <property type="component" value="Unassembled WGS sequence"/>
</dbReference>
<organism evidence="3 4">
    <name type="scientific">Candidatus Thiomargarita nelsonii</name>
    <dbReference type="NCBI Taxonomy" id="1003181"/>
    <lineage>
        <taxon>Bacteria</taxon>
        <taxon>Pseudomonadati</taxon>
        <taxon>Pseudomonadota</taxon>
        <taxon>Gammaproteobacteria</taxon>
        <taxon>Thiotrichales</taxon>
        <taxon>Thiotrichaceae</taxon>
        <taxon>Thiomargarita</taxon>
    </lineage>
</organism>
<evidence type="ECO:0000313" key="3">
    <source>
        <dbReference type="EMBL" id="OAD21478.1"/>
    </source>
</evidence>
<gene>
    <name evidence="3" type="ORF">THIOM_002745</name>
</gene>
<comment type="caution">
    <text evidence="3">The sequence shown here is derived from an EMBL/GenBank/DDBJ whole genome shotgun (WGS) entry which is preliminary data.</text>
</comment>
<evidence type="ECO:0000313" key="4">
    <source>
        <dbReference type="Proteomes" id="UP000076962"/>
    </source>
</evidence>
<keyword evidence="1" id="KW-0732">Signal</keyword>